<evidence type="ECO:0000256" key="3">
    <source>
        <dbReference type="ARBA" id="ARBA00022723"/>
    </source>
</evidence>
<dbReference type="PANTHER" id="PTHR13204">
    <property type="entry name" value="PTD012 PROTEIN"/>
    <property type="match status" value="1"/>
</dbReference>
<evidence type="ECO:0000256" key="4">
    <source>
        <dbReference type="ARBA" id="ARBA00022801"/>
    </source>
</evidence>
<dbReference type="PANTHER" id="PTHR13204:SF1">
    <property type="entry name" value="ESTER HYDROLASE C11ORF54"/>
    <property type="match status" value="1"/>
</dbReference>
<comment type="subcellular location">
    <subcellularLocation>
        <location evidence="1">Nucleus</location>
    </subcellularLocation>
</comment>
<dbReference type="Pfam" id="PF08925">
    <property type="entry name" value="DUF1907"/>
    <property type="match status" value="1"/>
</dbReference>
<organism evidence="8 9">
    <name type="scientific">Clonostachys byssicola</name>
    <dbReference type="NCBI Taxonomy" id="160290"/>
    <lineage>
        <taxon>Eukaryota</taxon>
        <taxon>Fungi</taxon>
        <taxon>Dikarya</taxon>
        <taxon>Ascomycota</taxon>
        <taxon>Pezizomycotina</taxon>
        <taxon>Sordariomycetes</taxon>
        <taxon>Hypocreomycetidae</taxon>
        <taxon>Hypocreales</taxon>
        <taxon>Bionectriaceae</taxon>
        <taxon>Clonostachys</taxon>
    </lineage>
</organism>
<dbReference type="EMBL" id="CABFNO020001527">
    <property type="protein sequence ID" value="CAG9994390.1"/>
    <property type="molecule type" value="Genomic_DNA"/>
</dbReference>
<evidence type="ECO:0000256" key="5">
    <source>
        <dbReference type="ARBA" id="ARBA00022833"/>
    </source>
</evidence>
<evidence type="ECO:0000313" key="9">
    <source>
        <dbReference type="Proteomes" id="UP000754883"/>
    </source>
</evidence>
<keyword evidence="6" id="KW-0539">Nucleus</keyword>
<keyword evidence="4" id="KW-0378">Hydrolase</keyword>
<dbReference type="Proteomes" id="UP000754883">
    <property type="component" value="Unassembled WGS sequence"/>
</dbReference>
<evidence type="ECO:0000259" key="7">
    <source>
        <dbReference type="SMART" id="SM01168"/>
    </source>
</evidence>
<dbReference type="SUPFAM" id="SSF117856">
    <property type="entry name" value="AF0104/ALDC/Ptd012-like"/>
    <property type="match status" value="1"/>
</dbReference>
<evidence type="ECO:0000256" key="2">
    <source>
        <dbReference type="ARBA" id="ARBA00011245"/>
    </source>
</evidence>
<sequence length="332" mass="35752">MATSSQYPIKKVTVTPPSLEELASSIASGLPSNFVDASCTVETPPDLTQQPYNLAGPGLTGNARVVDIGGPPYLLPSPDASKKFDLLTISRQTDMTPSTGLIIGAGAGPMDIVGAAEWIPNFAYGTAAGTHESGLMAIRNRNRYAKVNGSDRLYCCPLQHSGFSLMSNLFCSDGVRGPCLHIKARSRTGSLNFPAAIQAALGKTFGDKFISLGGVFLVRKGTVYLHIAPDYPAEPFGTFASVDKWLRYFDVPSGENEGTPLACLSVLHSGDDGDLDVRPEHTHCFTADRVEEGETRKGGHYHYDIEETKDVVEYEGWFNVAETVYRIDKPAV</sequence>
<evidence type="ECO:0000256" key="1">
    <source>
        <dbReference type="ARBA" id="ARBA00004123"/>
    </source>
</evidence>
<dbReference type="GO" id="GO:0008270">
    <property type="term" value="F:zinc ion binding"/>
    <property type="evidence" value="ECO:0007669"/>
    <property type="project" value="TreeGrafter"/>
</dbReference>
<proteinExistence type="predicted"/>
<dbReference type="OrthoDB" id="5119241at2759"/>
<dbReference type="CDD" id="cd17298">
    <property type="entry name" value="DUF1907"/>
    <property type="match status" value="1"/>
</dbReference>
<dbReference type="InterPro" id="IPR015021">
    <property type="entry name" value="C11orf54_DUF1907"/>
</dbReference>
<keyword evidence="9" id="KW-1185">Reference proteome</keyword>
<name>A0A9N9UL76_9HYPO</name>
<feature type="domain" description="DUF1907" evidence="7">
    <location>
        <begin position="25"/>
        <end position="327"/>
    </location>
</feature>
<dbReference type="GO" id="GO:0016788">
    <property type="term" value="F:hydrolase activity, acting on ester bonds"/>
    <property type="evidence" value="ECO:0007669"/>
    <property type="project" value="TreeGrafter"/>
</dbReference>
<dbReference type="AlphaFoldDB" id="A0A9N9UL76"/>
<protein>
    <recommendedName>
        <fullName evidence="7">DUF1907 domain-containing protein</fullName>
    </recommendedName>
</protein>
<gene>
    <name evidence="8" type="ORF">CBYS24578_00013412</name>
</gene>
<accession>A0A9N9UL76</accession>
<reference evidence="9" key="1">
    <citation type="submission" date="2019-06" db="EMBL/GenBank/DDBJ databases">
        <authorList>
            <person name="Broberg M."/>
        </authorList>
    </citation>
    <scope>NUCLEOTIDE SEQUENCE [LARGE SCALE GENOMIC DNA]</scope>
</reference>
<dbReference type="SMART" id="SM01168">
    <property type="entry name" value="DUF1907"/>
    <property type="match status" value="1"/>
</dbReference>
<keyword evidence="3" id="KW-0479">Metal-binding</keyword>
<dbReference type="GO" id="GO:0005634">
    <property type="term" value="C:nucleus"/>
    <property type="evidence" value="ECO:0007669"/>
    <property type="project" value="UniProtKB-SubCell"/>
</dbReference>
<evidence type="ECO:0000256" key="6">
    <source>
        <dbReference type="ARBA" id="ARBA00023242"/>
    </source>
</evidence>
<evidence type="ECO:0000313" key="8">
    <source>
        <dbReference type="EMBL" id="CAG9994390.1"/>
    </source>
</evidence>
<comment type="caution">
    <text evidence="8">The sequence shown here is derived from an EMBL/GenBank/DDBJ whole genome shotgun (WGS) entry which is preliminary data.</text>
</comment>
<reference evidence="8 9" key="2">
    <citation type="submission" date="2021-10" db="EMBL/GenBank/DDBJ databases">
        <authorList>
            <person name="Piombo E."/>
        </authorList>
    </citation>
    <scope>NUCLEOTIDE SEQUENCE [LARGE SCALE GENOMIC DNA]</scope>
</reference>
<keyword evidence="5" id="KW-0862">Zinc</keyword>
<comment type="subunit">
    <text evidence="2">Monomer.</text>
</comment>